<feature type="compositionally biased region" description="Basic residues" evidence="18">
    <location>
        <begin position="835"/>
        <end position="850"/>
    </location>
</feature>
<dbReference type="OMA" id="IVHTHEV"/>
<organism evidence="22 23">
    <name type="scientific">Patiria miniata</name>
    <name type="common">Bat star</name>
    <name type="synonym">Asterina miniata</name>
    <dbReference type="NCBI Taxonomy" id="46514"/>
    <lineage>
        <taxon>Eukaryota</taxon>
        <taxon>Metazoa</taxon>
        <taxon>Echinodermata</taxon>
        <taxon>Eleutherozoa</taxon>
        <taxon>Asterozoa</taxon>
        <taxon>Asteroidea</taxon>
        <taxon>Valvatacea</taxon>
        <taxon>Valvatida</taxon>
        <taxon>Asterinidae</taxon>
        <taxon>Patiria</taxon>
    </lineage>
</organism>
<protein>
    <submittedName>
        <fullName evidence="22">Uncharacterized protein</fullName>
    </submittedName>
</protein>
<dbReference type="PANTHER" id="PTHR37984:SF5">
    <property type="entry name" value="PROTEIN NYNRIN-LIKE"/>
    <property type="match status" value="1"/>
</dbReference>
<dbReference type="GO" id="GO:0006508">
    <property type="term" value="P:proteolysis"/>
    <property type="evidence" value="ECO:0007669"/>
    <property type="project" value="UniProtKB-KW"/>
</dbReference>
<dbReference type="Gene3D" id="3.30.70.270">
    <property type="match status" value="2"/>
</dbReference>
<keyword evidence="9" id="KW-0378">Hydrolase</keyword>
<feature type="domain" description="Integrase catalytic" evidence="21">
    <location>
        <begin position="642"/>
        <end position="800"/>
    </location>
</feature>
<dbReference type="CDD" id="cd01647">
    <property type="entry name" value="RT_LTR"/>
    <property type="match status" value="1"/>
</dbReference>
<evidence type="ECO:0000256" key="4">
    <source>
        <dbReference type="ARBA" id="ARBA00022722"/>
    </source>
</evidence>
<dbReference type="Pfam" id="PF00665">
    <property type="entry name" value="rve"/>
    <property type="match status" value="1"/>
</dbReference>
<evidence type="ECO:0000256" key="7">
    <source>
        <dbReference type="ARBA" id="ARBA00022759"/>
    </source>
</evidence>
<keyword evidence="10" id="KW-0862">Zinc</keyword>
<keyword evidence="13" id="KW-0695">RNA-directed DNA polymerase</keyword>
<dbReference type="InterPro" id="IPR041373">
    <property type="entry name" value="RT_RNaseH"/>
</dbReference>
<name>A0A914AFV1_PATMI</name>
<dbReference type="SUPFAM" id="SSF53098">
    <property type="entry name" value="Ribonuclease H-like"/>
    <property type="match status" value="1"/>
</dbReference>
<keyword evidence="6" id="KW-0064">Aspartyl protease</keyword>
<dbReference type="InterPro" id="IPR056924">
    <property type="entry name" value="SH3_Tf2-1"/>
</dbReference>
<dbReference type="Gene3D" id="3.30.40.10">
    <property type="entry name" value="Zinc/RING finger domain, C3HC4 (zinc finger)"/>
    <property type="match status" value="1"/>
</dbReference>
<dbReference type="InterPro" id="IPR001584">
    <property type="entry name" value="Integrase_cat-core"/>
</dbReference>
<keyword evidence="8 17" id="KW-0863">Zinc-finger</keyword>
<evidence type="ECO:0000259" key="21">
    <source>
        <dbReference type="PROSITE" id="PS50994"/>
    </source>
</evidence>
<evidence type="ECO:0000313" key="23">
    <source>
        <dbReference type="Proteomes" id="UP000887568"/>
    </source>
</evidence>
<dbReference type="GO" id="GO:0006310">
    <property type="term" value="P:DNA recombination"/>
    <property type="evidence" value="ECO:0007669"/>
    <property type="project" value="UniProtKB-KW"/>
</dbReference>
<evidence type="ECO:0000256" key="8">
    <source>
        <dbReference type="ARBA" id="ARBA00022771"/>
    </source>
</evidence>
<keyword evidence="5" id="KW-0479">Metal-binding</keyword>
<dbReference type="Gene3D" id="3.10.10.10">
    <property type="entry name" value="HIV Type 1 Reverse Transcriptase, subunit A, domain 1"/>
    <property type="match status" value="1"/>
</dbReference>
<evidence type="ECO:0000256" key="17">
    <source>
        <dbReference type="PROSITE-ProRule" id="PRU00146"/>
    </source>
</evidence>
<dbReference type="SUPFAM" id="SSF57903">
    <property type="entry name" value="FYVE/PHD zinc finger"/>
    <property type="match status" value="1"/>
</dbReference>
<dbReference type="GO" id="GO:0003887">
    <property type="term" value="F:DNA-directed DNA polymerase activity"/>
    <property type="evidence" value="ECO:0007669"/>
    <property type="project" value="UniProtKB-KW"/>
</dbReference>
<evidence type="ECO:0000313" key="22">
    <source>
        <dbReference type="EnsemblMetazoa" id="XP_038062608.1"/>
    </source>
</evidence>
<dbReference type="CDD" id="cd15610">
    <property type="entry name" value="PHD3_KDM5A_like"/>
    <property type="match status" value="1"/>
</dbReference>
<dbReference type="Gene3D" id="1.10.340.70">
    <property type="match status" value="1"/>
</dbReference>
<dbReference type="GO" id="GO:0008270">
    <property type="term" value="F:zinc ion binding"/>
    <property type="evidence" value="ECO:0007669"/>
    <property type="project" value="UniProtKB-KW"/>
</dbReference>
<keyword evidence="7" id="KW-0255">Endonuclease</keyword>
<dbReference type="RefSeq" id="XP_038062608.1">
    <property type="nucleotide sequence ID" value="XM_038206680.1"/>
</dbReference>
<feature type="domain" description="Reverse transcriptase" evidence="20">
    <location>
        <begin position="7"/>
        <end position="187"/>
    </location>
</feature>
<dbReference type="InterPro" id="IPR001965">
    <property type="entry name" value="Znf_PHD"/>
</dbReference>
<keyword evidence="12" id="KW-0229">DNA integration</keyword>
<dbReference type="InterPro" id="IPR036397">
    <property type="entry name" value="RNaseH_sf"/>
</dbReference>
<dbReference type="Gene3D" id="3.30.420.10">
    <property type="entry name" value="Ribonuclease H-like superfamily/Ribonuclease H"/>
    <property type="match status" value="1"/>
</dbReference>
<evidence type="ECO:0000256" key="5">
    <source>
        <dbReference type="ARBA" id="ARBA00022723"/>
    </source>
</evidence>
<reference evidence="22" key="1">
    <citation type="submission" date="2022-11" db="UniProtKB">
        <authorList>
            <consortium name="EnsemblMetazoa"/>
        </authorList>
    </citation>
    <scope>IDENTIFICATION</scope>
</reference>
<dbReference type="CDD" id="cd09274">
    <property type="entry name" value="RNase_HI_RT_Ty3"/>
    <property type="match status" value="1"/>
</dbReference>
<dbReference type="PROSITE" id="PS50878">
    <property type="entry name" value="RT_POL"/>
    <property type="match status" value="1"/>
</dbReference>
<dbReference type="SMART" id="SM00249">
    <property type="entry name" value="PHD"/>
    <property type="match status" value="1"/>
</dbReference>
<dbReference type="Pfam" id="PF00078">
    <property type="entry name" value="RVT_1"/>
    <property type="match status" value="1"/>
</dbReference>
<dbReference type="GO" id="GO:0003964">
    <property type="term" value="F:RNA-directed DNA polymerase activity"/>
    <property type="evidence" value="ECO:0007669"/>
    <property type="project" value="UniProtKB-KW"/>
</dbReference>
<evidence type="ECO:0000256" key="2">
    <source>
        <dbReference type="ARBA" id="ARBA00022679"/>
    </source>
</evidence>
<evidence type="ECO:0000256" key="15">
    <source>
        <dbReference type="ARBA" id="ARBA00023125"/>
    </source>
</evidence>
<dbReference type="AlphaFoldDB" id="A0A914AFV1"/>
<keyword evidence="2" id="KW-0808">Transferase</keyword>
<dbReference type="GO" id="GO:0003677">
    <property type="term" value="F:DNA binding"/>
    <property type="evidence" value="ECO:0007669"/>
    <property type="project" value="UniProtKB-KW"/>
</dbReference>
<evidence type="ECO:0000256" key="18">
    <source>
        <dbReference type="SAM" id="MobiDB-lite"/>
    </source>
</evidence>
<evidence type="ECO:0000259" key="20">
    <source>
        <dbReference type="PROSITE" id="PS50878"/>
    </source>
</evidence>
<evidence type="ECO:0000256" key="3">
    <source>
        <dbReference type="ARBA" id="ARBA00022695"/>
    </source>
</evidence>
<dbReference type="FunFam" id="3.30.420.10:FF:000032">
    <property type="entry name" value="Retrovirus-related Pol polyprotein from transposon 297-like Protein"/>
    <property type="match status" value="1"/>
</dbReference>
<dbReference type="InterPro" id="IPR043502">
    <property type="entry name" value="DNA/RNA_pol_sf"/>
</dbReference>
<feature type="domain" description="PHD-type" evidence="19">
    <location>
        <begin position="445"/>
        <end position="499"/>
    </location>
</feature>
<evidence type="ECO:0000256" key="12">
    <source>
        <dbReference type="ARBA" id="ARBA00022908"/>
    </source>
</evidence>
<evidence type="ECO:0000256" key="16">
    <source>
        <dbReference type="ARBA" id="ARBA00023172"/>
    </source>
</evidence>
<dbReference type="Pfam" id="PF17917">
    <property type="entry name" value="RT_RNaseH"/>
    <property type="match status" value="1"/>
</dbReference>
<dbReference type="FunFam" id="1.10.340.70:FF:000001">
    <property type="entry name" value="Retrovirus-related Pol polyprotein from transposon gypsy-like Protein"/>
    <property type="match status" value="1"/>
</dbReference>
<evidence type="ECO:0000256" key="1">
    <source>
        <dbReference type="ARBA" id="ARBA00022670"/>
    </source>
</evidence>
<keyword evidence="15" id="KW-0238">DNA-binding</keyword>
<dbReference type="InterPro" id="IPR019787">
    <property type="entry name" value="Znf_PHD-finger"/>
</dbReference>
<dbReference type="InterPro" id="IPR050951">
    <property type="entry name" value="Retrovirus_Pol_polyprotein"/>
</dbReference>
<dbReference type="SUPFAM" id="SSF56672">
    <property type="entry name" value="DNA/RNA polymerases"/>
    <property type="match status" value="1"/>
</dbReference>
<keyword evidence="14" id="KW-0239">DNA-directed DNA polymerase</keyword>
<keyword evidence="23" id="KW-1185">Reference proteome</keyword>
<evidence type="ECO:0000256" key="13">
    <source>
        <dbReference type="ARBA" id="ARBA00022918"/>
    </source>
</evidence>
<evidence type="ECO:0000256" key="10">
    <source>
        <dbReference type="ARBA" id="ARBA00022833"/>
    </source>
</evidence>
<dbReference type="PROSITE" id="PS50994">
    <property type="entry name" value="INTEGRASE"/>
    <property type="match status" value="1"/>
</dbReference>
<keyword evidence="1" id="KW-0645">Protease</keyword>
<keyword evidence="16" id="KW-0233">DNA recombination</keyword>
<dbReference type="Pfam" id="PF17921">
    <property type="entry name" value="Integrase_H2C2"/>
    <property type="match status" value="1"/>
</dbReference>
<dbReference type="InterPro" id="IPR000477">
    <property type="entry name" value="RT_dom"/>
</dbReference>
<evidence type="ECO:0000256" key="14">
    <source>
        <dbReference type="ARBA" id="ARBA00022932"/>
    </source>
</evidence>
<dbReference type="InterPro" id="IPR041588">
    <property type="entry name" value="Integrase_H2C2"/>
</dbReference>
<dbReference type="Proteomes" id="UP000887568">
    <property type="component" value="Unplaced"/>
</dbReference>
<accession>A0A914AFV1</accession>
<dbReference type="PANTHER" id="PTHR37984">
    <property type="entry name" value="PROTEIN CBG26694"/>
    <property type="match status" value="1"/>
</dbReference>
<dbReference type="GO" id="GO:0015074">
    <property type="term" value="P:DNA integration"/>
    <property type="evidence" value="ECO:0007669"/>
    <property type="project" value="UniProtKB-KW"/>
</dbReference>
<evidence type="ECO:0000259" key="19">
    <source>
        <dbReference type="PROSITE" id="PS50016"/>
    </source>
</evidence>
<dbReference type="PROSITE" id="PS50016">
    <property type="entry name" value="ZF_PHD_2"/>
    <property type="match status" value="1"/>
</dbReference>
<evidence type="ECO:0000256" key="9">
    <source>
        <dbReference type="ARBA" id="ARBA00022801"/>
    </source>
</evidence>
<keyword evidence="11" id="KW-0460">Magnesium</keyword>
<dbReference type="InterPro" id="IPR012337">
    <property type="entry name" value="RNaseH-like_sf"/>
</dbReference>
<sequence>MQLEELLEDRRIEPSHSPWASPVVMVPKKKKGDYRLCVDYRKLNRLTKIDVYPMPTIDAILESLHGATVFTSLDLKSGYHQMAMAPEDVEKTAFICEEGLYQFKVLPFGVVNGPASFQRLMETVLRDFIGKTCYVYLDDIVCYSSSVSQHFVDLQQILQKLREAGLTVNRDKCSFGCSTMRYLGHIVGPHGLQMDPEKVQAIFDYPMPTSVKQPEQFLGMVTWYAKFIPRLADITEPLNQLCHKNAKWDWTDKCTAAITTLKTILTSEPILTYPDLTRPFLVHTDASGTGLGAVLLQEDDGNMRTIAFASRALNGPERNYSTTERECLAVVWALEKWRVYLEGQRCTVVTDHQSLTWLFRKAQLTGRLARWVLRLQEFCFDVTYRPGSLHVLPDGLSRAHDTIVGAVWEDLAEEFPFTGDDIQPATPPVGADVNPGAQTDGARDDDTCAATVCKRPDTDPVDWVQCDLCQSWYHLKCVNLSRRRAEAMPVYTCTKCKKTRWRNRMDLQWRTVGDGEANNQSLPFPGWQQLKTDQSRDPTLIKMKADKSGAYRVKDDVLYRYTGTKWKIVVPKTLQRDVLHDCHAKPTAGHLGRTKTLNRLDDLCLWWTGISKDVRNFVRACKTCREMKPVFRKPPGLMLSSHSQQPWEVLGVDLMGPFPRSYGGHEYLLVAVDHFSKWTEVFPMRKATGKAVASLMVRQLFCRYGAPKKLLSDNGSQFISRAMAAVCDEWGVEQIFISPYHPQTNWVERVNRNIKGMMRSYLTDDHRLWDIHVSEFAFALNSVVHSTTGMAPCVVMFGRQLQSPLHNKWHLTDTSERQDADTVRQEVTRNMQKSYQKRKHHYDKRRRSAKHAVGDQVMLKTHPQSSAEKHFSAKLAPKWCGPLTVLEQLTPVNYKLAPVSSPGTEVIAHIDQLKPC</sequence>
<dbReference type="FunFam" id="3.30.70.270:FF:000026">
    <property type="entry name" value="Transposon Ty3-G Gag-Pol polyprotein"/>
    <property type="match status" value="1"/>
</dbReference>
<dbReference type="InterPro" id="IPR011011">
    <property type="entry name" value="Znf_FYVE_PHD"/>
</dbReference>
<dbReference type="EnsemblMetazoa" id="XM_038206680.1">
    <property type="protein sequence ID" value="XP_038062608.1"/>
    <property type="gene ID" value="LOC119733100"/>
</dbReference>
<keyword evidence="3" id="KW-0548">Nucleotidyltransferase</keyword>
<dbReference type="Pfam" id="PF24626">
    <property type="entry name" value="SH3_Tf2-1"/>
    <property type="match status" value="1"/>
</dbReference>
<evidence type="ECO:0000256" key="6">
    <source>
        <dbReference type="ARBA" id="ARBA00022750"/>
    </source>
</evidence>
<feature type="region of interest" description="Disordered" evidence="18">
    <location>
        <begin position="831"/>
        <end position="852"/>
    </location>
</feature>
<keyword evidence="4" id="KW-0540">Nuclease</keyword>
<dbReference type="FunFam" id="3.10.20.370:FF:000001">
    <property type="entry name" value="Retrovirus-related Pol polyprotein from transposon 17.6-like protein"/>
    <property type="match status" value="1"/>
</dbReference>
<proteinExistence type="predicted"/>
<dbReference type="GeneID" id="119733100"/>
<dbReference type="InterPro" id="IPR043128">
    <property type="entry name" value="Rev_trsase/Diguanyl_cyclase"/>
</dbReference>
<dbReference type="GO" id="GO:0004190">
    <property type="term" value="F:aspartic-type endopeptidase activity"/>
    <property type="evidence" value="ECO:0007669"/>
    <property type="project" value="UniProtKB-KW"/>
</dbReference>
<evidence type="ECO:0000256" key="11">
    <source>
        <dbReference type="ARBA" id="ARBA00022842"/>
    </source>
</evidence>
<dbReference type="Pfam" id="PF00628">
    <property type="entry name" value="PHD"/>
    <property type="match status" value="1"/>
</dbReference>
<dbReference type="GO" id="GO:0004519">
    <property type="term" value="F:endonuclease activity"/>
    <property type="evidence" value="ECO:0007669"/>
    <property type="project" value="UniProtKB-KW"/>
</dbReference>
<dbReference type="OrthoDB" id="4369127at2759"/>
<dbReference type="InterPro" id="IPR013083">
    <property type="entry name" value="Znf_RING/FYVE/PHD"/>
</dbReference>